<dbReference type="KEGG" id="aba:Acid345_0128"/>
<dbReference type="PANTHER" id="PTHR43479:SF11">
    <property type="entry name" value="ACREF_ENVCD OPERON REPRESSOR-RELATED"/>
    <property type="match status" value="1"/>
</dbReference>
<dbReference type="STRING" id="204669.Acid345_0128"/>
<keyword evidence="5" id="KW-1185">Reference proteome</keyword>
<evidence type="ECO:0000313" key="4">
    <source>
        <dbReference type="EMBL" id="ABF39133.1"/>
    </source>
</evidence>
<dbReference type="HOGENOM" id="CLU_087539_6_2_0"/>
<dbReference type="EMBL" id="CP000360">
    <property type="protein sequence ID" value="ABF39133.1"/>
    <property type="molecule type" value="Genomic_DNA"/>
</dbReference>
<dbReference type="PROSITE" id="PS50977">
    <property type="entry name" value="HTH_TETR_2"/>
    <property type="match status" value="1"/>
</dbReference>
<dbReference type="Pfam" id="PF00440">
    <property type="entry name" value="TetR_N"/>
    <property type="match status" value="1"/>
</dbReference>
<protein>
    <submittedName>
        <fullName evidence="4">Transcriptional regulator, TetR family</fullName>
    </submittedName>
</protein>
<organism evidence="4 5">
    <name type="scientific">Koribacter versatilis (strain Ellin345)</name>
    <dbReference type="NCBI Taxonomy" id="204669"/>
    <lineage>
        <taxon>Bacteria</taxon>
        <taxon>Pseudomonadati</taxon>
        <taxon>Acidobacteriota</taxon>
        <taxon>Terriglobia</taxon>
        <taxon>Terriglobales</taxon>
        <taxon>Candidatus Korobacteraceae</taxon>
        <taxon>Candidatus Korobacter</taxon>
    </lineage>
</organism>
<evidence type="ECO:0000259" key="3">
    <source>
        <dbReference type="PROSITE" id="PS50977"/>
    </source>
</evidence>
<sequence>MALAKQKSANVSHLRSQEIRDERVRRTRARIDSGFVQLLHRRRYGDIRISDICKKAAVGRATFYAHYATKDDLLRSQFERIVAPMLIIKPNSPCVIYATPFFGHIQQMPDIFGAFMGPRGGTAPLVLRECFEARARQAIDLDRLTGLRKSALARFIAATLLTVIECWLENGSRETPNELQDLFSSLITPAIVSANR</sequence>
<dbReference type="SUPFAM" id="SSF46689">
    <property type="entry name" value="Homeodomain-like"/>
    <property type="match status" value="1"/>
</dbReference>
<gene>
    <name evidence="4" type="ordered locus">Acid345_0128</name>
</gene>
<reference evidence="4 5" key="1">
    <citation type="journal article" date="2009" name="Appl. Environ. Microbiol.">
        <title>Three genomes from the phylum Acidobacteria provide insight into the lifestyles of these microorganisms in soils.</title>
        <authorList>
            <person name="Ward N.L."/>
            <person name="Challacombe J.F."/>
            <person name="Janssen P.H."/>
            <person name="Henrissat B."/>
            <person name="Coutinho P.M."/>
            <person name="Wu M."/>
            <person name="Xie G."/>
            <person name="Haft D.H."/>
            <person name="Sait M."/>
            <person name="Badger J."/>
            <person name="Barabote R.D."/>
            <person name="Bradley B."/>
            <person name="Brettin T.S."/>
            <person name="Brinkac L.M."/>
            <person name="Bruce D."/>
            <person name="Creasy T."/>
            <person name="Daugherty S.C."/>
            <person name="Davidsen T.M."/>
            <person name="DeBoy R.T."/>
            <person name="Detter J.C."/>
            <person name="Dodson R.J."/>
            <person name="Durkin A.S."/>
            <person name="Ganapathy A."/>
            <person name="Gwinn-Giglio M."/>
            <person name="Han C.S."/>
            <person name="Khouri H."/>
            <person name="Kiss H."/>
            <person name="Kothari S.P."/>
            <person name="Madupu R."/>
            <person name="Nelson K.E."/>
            <person name="Nelson W.C."/>
            <person name="Paulsen I."/>
            <person name="Penn K."/>
            <person name="Ren Q."/>
            <person name="Rosovitz M.J."/>
            <person name="Selengut J.D."/>
            <person name="Shrivastava S."/>
            <person name="Sullivan S.A."/>
            <person name="Tapia R."/>
            <person name="Thompson L.S."/>
            <person name="Watkins K.L."/>
            <person name="Yang Q."/>
            <person name="Yu C."/>
            <person name="Zafar N."/>
            <person name="Zhou L."/>
            <person name="Kuske C.R."/>
        </authorList>
    </citation>
    <scope>NUCLEOTIDE SEQUENCE [LARGE SCALE GENOMIC DNA]</scope>
    <source>
        <strain evidence="4 5">Ellin345</strain>
    </source>
</reference>
<dbReference type="InterPro" id="IPR009057">
    <property type="entry name" value="Homeodomain-like_sf"/>
</dbReference>
<dbReference type="GO" id="GO:0003677">
    <property type="term" value="F:DNA binding"/>
    <property type="evidence" value="ECO:0007669"/>
    <property type="project" value="UniProtKB-UniRule"/>
</dbReference>
<dbReference type="InterPro" id="IPR050624">
    <property type="entry name" value="HTH-type_Tx_Regulator"/>
</dbReference>
<name>Q1IVG7_KORVE</name>
<dbReference type="eggNOG" id="COG1309">
    <property type="taxonomic scope" value="Bacteria"/>
</dbReference>
<dbReference type="InterPro" id="IPR001647">
    <property type="entry name" value="HTH_TetR"/>
</dbReference>
<accession>Q1IVG7</accession>
<dbReference type="Proteomes" id="UP000002432">
    <property type="component" value="Chromosome"/>
</dbReference>
<evidence type="ECO:0000313" key="5">
    <source>
        <dbReference type="Proteomes" id="UP000002432"/>
    </source>
</evidence>
<dbReference type="Gene3D" id="1.10.357.10">
    <property type="entry name" value="Tetracycline Repressor, domain 2"/>
    <property type="match status" value="1"/>
</dbReference>
<proteinExistence type="predicted"/>
<keyword evidence="1 2" id="KW-0238">DNA-binding</keyword>
<dbReference type="EnsemblBacteria" id="ABF39133">
    <property type="protein sequence ID" value="ABF39133"/>
    <property type="gene ID" value="Acid345_0128"/>
</dbReference>
<evidence type="ECO:0000256" key="2">
    <source>
        <dbReference type="PROSITE-ProRule" id="PRU00335"/>
    </source>
</evidence>
<dbReference type="PANTHER" id="PTHR43479">
    <property type="entry name" value="ACREF/ENVCD OPERON REPRESSOR-RELATED"/>
    <property type="match status" value="1"/>
</dbReference>
<dbReference type="AlphaFoldDB" id="Q1IVG7"/>
<feature type="DNA-binding region" description="H-T-H motif" evidence="2">
    <location>
        <begin position="48"/>
        <end position="67"/>
    </location>
</feature>
<evidence type="ECO:0000256" key="1">
    <source>
        <dbReference type="ARBA" id="ARBA00023125"/>
    </source>
</evidence>
<feature type="domain" description="HTH tetR-type" evidence="3">
    <location>
        <begin position="25"/>
        <end position="85"/>
    </location>
</feature>
<dbReference type="RefSeq" id="WP_011520935.1">
    <property type="nucleotide sequence ID" value="NC_008009.1"/>
</dbReference>